<accession>A0ABU0SH19</accession>
<keyword evidence="6" id="KW-1185">Reference proteome</keyword>
<evidence type="ECO:0000259" key="4">
    <source>
        <dbReference type="Pfam" id="PF02826"/>
    </source>
</evidence>
<dbReference type="Pfam" id="PF02826">
    <property type="entry name" value="2-Hacid_dh_C"/>
    <property type="match status" value="1"/>
</dbReference>
<proteinExistence type="inferred from homology"/>
<dbReference type="EMBL" id="JAUSZI010000002">
    <property type="protein sequence ID" value="MDQ1022863.1"/>
    <property type="molecule type" value="Genomic_DNA"/>
</dbReference>
<dbReference type="PANTHER" id="PTHR43761">
    <property type="entry name" value="D-ISOMER SPECIFIC 2-HYDROXYACID DEHYDROGENASE FAMILY PROTEIN (AFU_ORTHOLOGUE AFUA_1G13630)"/>
    <property type="match status" value="1"/>
</dbReference>
<protein>
    <submittedName>
        <fullName evidence="5">Phosphoglycerate dehydrogenase-like enzyme</fullName>
    </submittedName>
</protein>
<dbReference type="InterPro" id="IPR036291">
    <property type="entry name" value="NAD(P)-bd_dom_sf"/>
</dbReference>
<reference evidence="5 6" key="1">
    <citation type="submission" date="2023-07" db="EMBL/GenBank/DDBJ databases">
        <title>Comparative genomics of wheat-associated soil bacteria to identify genetic determinants of phenazine resistance.</title>
        <authorList>
            <person name="Mouncey N."/>
        </authorList>
    </citation>
    <scope>NUCLEOTIDE SEQUENCE [LARGE SCALE GENOMIC DNA]</scope>
    <source>
        <strain evidence="5 6">V2I4</strain>
    </source>
</reference>
<evidence type="ECO:0000313" key="6">
    <source>
        <dbReference type="Proteomes" id="UP001230328"/>
    </source>
</evidence>
<sequence length="190" mass="19949">MFEKVGPELAGSTVGIVGYGAIGSRVARILRGFGAQVLVADPFVHADDVSPAEVTDLADLMRRSTFVTVHARATPETEGLVSRRMIDLMPTGGVLVNCARGSLVDYEAVCDALESGKLFGAAFDVFPREPIPATSRLLTTPNIVMTPHLAGASRQTAFNAASIVASEVAAFLAGRPLAHCANPQVLSHLH</sequence>
<gene>
    <name evidence="5" type="ORF">QF035_000445</name>
</gene>
<dbReference type="PANTHER" id="PTHR43761:SF1">
    <property type="entry name" value="D-ISOMER SPECIFIC 2-HYDROXYACID DEHYDROGENASE CATALYTIC DOMAIN-CONTAINING PROTEIN-RELATED"/>
    <property type="match status" value="1"/>
</dbReference>
<evidence type="ECO:0000313" key="5">
    <source>
        <dbReference type="EMBL" id="MDQ1022863.1"/>
    </source>
</evidence>
<comment type="similarity">
    <text evidence="1">Belongs to the D-isomer specific 2-hydroxyacid dehydrogenase family.</text>
</comment>
<dbReference type="InterPro" id="IPR050418">
    <property type="entry name" value="D-iso_2-hydroxyacid_DH_PdxB"/>
</dbReference>
<dbReference type="Gene3D" id="3.40.50.720">
    <property type="entry name" value="NAD(P)-binding Rossmann-like Domain"/>
    <property type="match status" value="2"/>
</dbReference>
<evidence type="ECO:0000256" key="3">
    <source>
        <dbReference type="ARBA" id="ARBA00023027"/>
    </source>
</evidence>
<comment type="caution">
    <text evidence="5">The sequence shown here is derived from an EMBL/GenBank/DDBJ whole genome shotgun (WGS) entry which is preliminary data.</text>
</comment>
<dbReference type="SUPFAM" id="SSF51735">
    <property type="entry name" value="NAD(P)-binding Rossmann-fold domains"/>
    <property type="match status" value="1"/>
</dbReference>
<keyword evidence="3" id="KW-0520">NAD</keyword>
<keyword evidence="2" id="KW-0560">Oxidoreductase</keyword>
<feature type="domain" description="D-isomer specific 2-hydroxyacid dehydrogenase NAD-binding" evidence="4">
    <location>
        <begin position="5"/>
        <end position="150"/>
    </location>
</feature>
<evidence type="ECO:0000256" key="2">
    <source>
        <dbReference type="ARBA" id="ARBA00023002"/>
    </source>
</evidence>
<dbReference type="Proteomes" id="UP001230328">
    <property type="component" value="Unassembled WGS sequence"/>
</dbReference>
<organism evidence="5 6">
    <name type="scientific">Streptomyces umbrinus</name>
    <dbReference type="NCBI Taxonomy" id="67370"/>
    <lineage>
        <taxon>Bacteria</taxon>
        <taxon>Bacillati</taxon>
        <taxon>Actinomycetota</taxon>
        <taxon>Actinomycetes</taxon>
        <taxon>Kitasatosporales</taxon>
        <taxon>Streptomycetaceae</taxon>
        <taxon>Streptomyces</taxon>
        <taxon>Streptomyces phaeochromogenes group</taxon>
    </lineage>
</organism>
<evidence type="ECO:0000256" key="1">
    <source>
        <dbReference type="ARBA" id="ARBA00005854"/>
    </source>
</evidence>
<dbReference type="InterPro" id="IPR006140">
    <property type="entry name" value="D-isomer_DH_NAD-bd"/>
</dbReference>
<dbReference type="PROSITE" id="PS00671">
    <property type="entry name" value="D_2_HYDROXYACID_DH_3"/>
    <property type="match status" value="1"/>
</dbReference>
<name>A0ABU0SH19_9ACTN</name>
<dbReference type="InterPro" id="IPR029753">
    <property type="entry name" value="D-isomer_DH_CS"/>
</dbReference>